<name>A0A1I0NIN8_9BACT</name>
<dbReference type="SUPFAM" id="SSF53067">
    <property type="entry name" value="Actin-like ATPase domain"/>
    <property type="match status" value="1"/>
</dbReference>
<dbReference type="GO" id="GO:0006040">
    <property type="term" value="P:amino sugar metabolic process"/>
    <property type="evidence" value="ECO:0007669"/>
    <property type="project" value="InterPro"/>
</dbReference>
<dbReference type="GO" id="GO:0009254">
    <property type="term" value="P:peptidoglycan turnover"/>
    <property type="evidence" value="ECO:0007669"/>
    <property type="project" value="InterPro"/>
</dbReference>
<dbReference type="AlphaFoldDB" id="A0A1I0NIN8"/>
<evidence type="ECO:0000313" key="2">
    <source>
        <dbReference type="Proteomes" id="UP000199310"/>
    </source>
</evidence>
<sequence>MLKFLSMVYNVIGTMSGSSLDGLDIVFAELTEIRGQWTYVIKASESLPYEPEWVAKLSQATSLPARDYLLLHTAYGHYTGQRIMSFIEKNQLDHKIHFIASHGHTTFHIPAEKMTAQLGDGAAIAAVTSLPVITDLRAVDVALGGQGAPIVPIGEKYLLPGYQYWLNLGGIANISAQLPEQFVAFDICPANRVLNALAAALHKPYDDGGALAAGGVADNSLLEQLNQLDYYTRPWPKSLANDFGTDTILPMISPLRISVQGKLRTYVEHIAAQITNAVKALKAQQPEGPAKMLITGGGAFNTFLVETIRQQLVLLDVIVEVPDEQTVSFKEALIMALIGTLRWRQEENVLSGVTGASRDSINGALWTSH</sequence>
<dbReference type="GO" id="GO:0016773">
    <property type="term" value="F:phosphotransferase activity, alcohol group as acceptor"/>
    <property type="evidence" value="ECO:0007669"/>
    <property type="project" value="InterPro"/>
</dbReference>
<dbReference type="Gene3D" id="3.30.420.40">
    <property type="match status" value="2"/>
</dbReference>
<dbReference type="GO" id="GO:0005524">
    <property type="term" value="F:ATP binding"/>
    <property type="evidence" value="ECO:0007669"/>
    <property type="project" value="InterPro"/>
</dbReference>
<dbReference type="InterPro" id="IPR043129">
    <property type="entry name" value="ATPase_NBD"/>
</dbReference>
<keyword evidence="2" id="KW-1185">Reference proteome</keyword>
<dbReference type="EMBL" id="FOJG01000001">
    <property type="protein sequence ID" value="SEW00728.1"/>
    <property type="molecule type" value="Genomic_DNA"/>
</dbReference>
<dbReference type="Pfam" id="PF03702">
    <property type="entry name" value="AnmK"/>
    <property type="match status" value="1"/>
</dbReference>
<keyword evidence="1" id="KW-0418">Kinase</keyword>
<dbReference type="STRING" id="29529.SAMN04488122_0171"/>
<protein>
    <submittedName>
        <fullName evidence="1">Anhydro-N-acetylmuramic acid kinase</fullName>
    </submittedName>
</protein>
<dbReference type="GO" id="GO:0016301">
    <property type="term" value="F:kinase activity"/>
    <property type="evidence" value="ECO:0007669"/>
    <property type="project" value="UniProtKB-KW"/>
</dbReference>
<dbReference type="Proteomes" id="UP000199310">
    <property type="component" value="Unassembled WGS sequence"/>
</dbReference>
<dbReference type="InterPro" id="IPR005338">
    <property type="entry name" value="Anhydro_N_Ac-Mur_kinase"/>
</dbReference>
<reference evidence="2" key="1">
    <citation type="submission" date="2016-10" db="EMBL/GenBank/DDBJ databases">
        <authorList>
            <person name="Varghese N."/>
            <person name="Submissions S."/>
        </authorList>
    </citation>
    <scope>NUCLEOTIDE SEQUENCE [LARGE SCALE GENOMIC DNA]</scope>
    <source>
        <strain evidence="2">DSM 3695</strain>
    </source>
</reference>
<keyword evidence="1" id="KW-0808">Transferase</keyword>
<accession>A0A1I0NIN8</accession>
<organism evidence="1 2">
    <name type="scientific">Chitinophaga arvensicola</name>
    <dbReference type="NCBI Taxonomy" id="29529"/>
    <lineage>
        <taxon>Bacteria</taxon>
        <taxon>Pseudomonadati</taxon>
        <taxon>Bacteroidota</taxon>
        <taxon>Chitinophagia</taxon>
        <taxon>Chitinophagales</taxon>
        <taxon>Chitinophagaceae</taxon>
        <taxon>Chitinophaga</taxon>
    </lineage>
</organism>
<gene>
    <name evidence="1" type="ORF">SAMN04488122_0171</name>
</gene>
<dbReference type="PANTHER" id="PTHR30605">
    <property type="entry name" value="ANHYDRO-N-ACETYLMURAMIC ACID KINASE"/>
    <property type="match status" value="1"/>
</dbReference>
<evidence type="ECO:0000313" key="1">
    <source>
        <dbReference type="EMBL" id="SEW00728.1"/>
    </source>
</evidence>
<proteinExistence type="predicted"/>
<dbReference type="PANTHER" id="PTHR30605:SF0">
    <property type="entry name" value="ANHYDRO-N-ACETYLMURAMIC ACID KINASE"/>
    <property type="match status" value="1"/>
</dbReference>
<dbReference type="NCBIfam" id="NF007144">
    <property type="entry name" value="PRK09585.2-3"/>
    <property type="match status" value="1"/>
</dbReference>
<dbReference type="RefSeq" id="WP_245752343.1">
    <property type="nucleotide sequence ID" value="NZ_FOJG01000001.1"/>
</dbReference>